<organism evidence="2 3">
    <name type="scientific">Dulcicalothrix desertica PCC 7102</name>
    <dbReference type="NCBI Taxonomy" id="232991"/>
    <lineage>
        <taxon>Bacteria</taxon>
        <taxon>Bacillati</taxon>
        <taxon>Cyanobacteriota</taxon>
        <taxon>Cyanophyceae</taxon>
        <taxon>Nostocales</taxon>
        <taxon>Calotrichaceae</taxon>
        <taxon>Dulcicalothrix</taxon>
    </lineage>
</organism>
<keyword evidence="3" id="KW-1185">Reference proteome</keyword>
<dbReference type="RefSeq" id="WP_127082805.1">
    <property type="nucleotide sequence ID" value="NZ_RSCL01000010.1"/>
</dbReference>
<dbReference type="AlphaFoldDB" id="A0A3S5K361"/>
<dbReference type="InterPro" id="IPR008638">
    <property type="entry name" value="FhaB/CdiA-like_TPS"/>
</dbReference>
<proteinExistence type="predicted"/>
<accession>A0A3S5K361</accession>
<dbReference type="Proteomes" id="UP000271624">
    <property type="component" value="Unassembled WGS sequence"/>
</dbReference>
<evidence type="ECO:0000313" key="2">
    <source>
        <dbReference type="EMBL" id="RUT04844.1"/>
    </source>
</evidence>
<dbReference type="Pfam" id="PF05860">
    <property type="entry name" value="TPS"/>
    <property type="match status" value="1"/>
</dbReference>
<dbReference type="InterPro" id="IPR012334">
    <property type="entry name" value="Pectin_lyas_fold"/>
</dbReference>
<dbReference type="Gene3D" id="2.160.20.10">
    <property type="entry name" value="Single-stranded right-handed beta-helix, Pectin lyase-like"/>
    <property type="match status" value="2"/>
</dbReference>
<comment type="caution">
    <text evidence="2">The sequence shown here is derived from an EMBL/GenBank/DDBJ whole genome shotgun (WGS) entry which is preliminary data.</text>
</comment>
<dbReference type="EMBL" id="RSCL01000010">
    <property type="protein sequence ID" value="RUT04844.1"/>
    <property type="molecule type" value="Genomic_DNA"/>
</dbReference>
<dbReference type="SUPFAM" id="SSF51126">
    <property type="entry name" value="Pectin lyase-like"/>
    <property type="match status" value="2"/>
</dbReference>
<protein>
    <recommendedName>
        <fullName evidence="1">Filamentous haemagglutinin FhaB/tRNA nuclease CdiA-like TPS domain-containing protein</fullName>
    </recommendedName>
</protein>
<gene>
    <name evidence="2" type="ORF">DSM106972_044140</name>
</gene>
<evidence type="ECO:0000259" key="1">
    <source>
        <dbReference type="SMART" id="SM00912"/>
    </source>
</evidence>
<dbReference type="InterPro" id="IPR011050">
    <property type="entry name" value="Pectin_lyase_fold/virulence"/>
</dbReference>
<reference evidence="2" key="2">
    <citation type="journal article" date="2019" name="Genome Biol. Evol.">
        <title>Day and night: Metabolic profiles and evolutionary relationships of six axenic non-marine cyanobacteria.</title>
        <authorList>
            <person name="Will S.E."/>
            <person name="Henke P."/>
            <person name="Boedeker C."/>
            <person name="Huang S."/>
            <person name="Brinkmann H."/>
            <person name="Rohde M."/>
            <person name="Jarek M."/>
            <person name="Friedl T."/>
            <person name="Seufert S."/>
            <person name="Schumacher M."/>
            <person name="Overmann J."/>
            <person name="Neumann-Schaal M."/>
            <person name="Petersen J."/>
        </authorList>
    </citation>
    <scope>NUCLEOTIDE SEQUENCE [LARGE SCALE GENOMIC DNA]</scope>
    <source>
        <strain evidence="2">PCC 7102</strain>
    </source>
</reference>
<reference evidence="2" key="1">
    <citation type="submission" date="2018-12" db="EMBL/GenBank/DDBJ databases">
        <authorList>
            <person name="Will S."/>
            <person name="Neumann-Schaal M."/>
            <person name="Henke P."/>
        </authorList>
    </citation>
    <scope>NUCLEOTIDE SEQUENCE</scope>
    <source>
        <strain evidence="2">PCC 7102</strain>
    </source>
</reference>
<evidence type="ECO:0000313" key="3">
    <source>
        <dbReference type="Proteomes" id="UP000271624"/>
    </source>
</evidence>
<name>A0A3S5K361_9CYAN</name>
<sequence>MPYYRNLLMQIVYTSITTIAGWSAPCIAVTPDSTLQNPTTINQVGNQITVNGGIQVGSNLFHSFSDFSINTNNEVIFNANNTNNIFTRVTGGNVSKIDGVITVIGGANLYLLNPNGIIFGSNARLNVGGSFIASTASQLEFADGTLFDTAIQAPRQPLLTISAPIGLVFNNDLPKSILVTGTGYQMRGSGAANIPIFQTTVPSQLNVNSGKTLALIAGTFELNGGTVGGNGGDVHIGTAQNETVKINNPNIISFSYESKIPSGDIDLINRAGINTSGGHTAPSGEITLRGREINMLGGSVAISQNFNSSRGGDINVTAQTLNIRGDNFAALLRAGIVSEAADIGRSGDINIQAKTINLTDGSTITNRNNSSGNSGDVNIRSETLKIDGVSAASPARITFIGAQTGGSGTAGNTNIKTSTLDVTKGASISALVWNNGKGGNVNIEASDKVSVIGTYGAPGFVVSAISASSLSTGEPGNININTNKLEVLDGGLVSTTIYSDAKAGRININAKESVIVRGIYPGSLIPSQIRSSVNIAPPQLRDSFGGPLPAIPQGESRSVTITSPKVTIQDSARISVRNEGFGNSGKLEIYSKNIELANNSELTATTFQGRGGDIFLTTKQLTLSNQSRITTNARGTQANGGNITINTDTLLALENSDITANSANSFGGQVLINTQGLIGMEYRLTPTPFSDIIASGGNPSLNGVVKINTNETDPTTNQTPLPVQIIETPQISSQCSTVKTARSHFTITGRGGIPQNPTKNLLGQAIWNDLRNPNTRTTLPNTQISTEIIEADTFIIQNGELALANSGLCH</sequence>
<feature type="domain" description="Filamentous haemagglutinin FhaB/tRNA nuclease CdiA-like TPS" evidence="1">
    <location>
        <begin position="30"/>
        <end position="142"/>
    </location>
</feature>
<dbReference type="NCBIfam" id="TIGR01901">
    <property type="entry name" value="adhes_NPXG"/>
    <property type="match status" value="1"/>
</dbReference>
<dbReference type="SMART" id="SM00912">
    <property type="entry name" value="Haemagg_act"/>
    <property type="match status" value="1"/>
</dbReference>